<name>A0A9E8S097_9CAUD</name>
<dbReference type="Pfam" id="PF13481">
    <property type="entry name" value="AAA_25"/>
    <property type="match status" value="1"/>
</dbReference>
<organism evidence="1 2">
    <name type="scientific">Streptomyces phage Success</name>
    <dbReference type="NCBI Taxonomy" id="2999013"/>
    <lineage>
        <taxon>Viruses</taxon>
        <taxon>Duplodnaviria</taxon>
        <taxon>Heunggongvirae</taxon>
        <taxon>Uroviricota</taxon>
        <taxon>Caudoviricetes</taxon>
        <taxon>Successvirus</taxon>
        <taxon>Successvirus success</taxon>
    </lineage>
</organism>
<keyword evidence="1" id="KW-0347">Helicase</keyword>
<accession>A0A9E8S097</accession>
<dbReference type="GO" id="GO:0004386">
    <property type="term" value="F:helicase activity"/>
    <property type="evidence" value="ECO:0007669"/>
    <property type="project" value="UniProtKB-KW"/>
</dbReference>
<dbReference type="EMBL" id="OP751148">
    <property type="protein sequence ID" value="WAB08822.1"/>
    <property type="molecule type" value="Genomic_DNA"/>
</dbReference>
<dbReference type="Proteomes" id="UP001163413">
    <property type="component" value="Segment"/>
</dbReference>
<gene>
    <name evidence="1" type="primary">35</name>
    <name evidence="1" type="ORF">SEA_SUCCESS_35</name>
</gene>
<sequence length="277" mass="30254">MFSLAQSVRIRGAAGEPIPHTFKSLKRLEVEFRRSELSLVVAGPGTGKSLFALFLAMTANVPVLYFSADSSSATQVSRATAMITGEDSKTIKRALTEGDFSEYEAALGKRWWTRFNFSARPTQQEIELHLLCYLEVYGCTPHLLVVDNVTNVDTGAVGDAESFTFGLEGLCEYLDDMARATAAHVLGLHHVTGEHSDGLKPIPLSGVKGKVHRVPSLILTIHKEVDGMNSRILNVSPVKNREGFEDSSGGTFASFRLNRANLRLEELDDELPDSLSA</sequence>
<dbReference type="GeneID" id="80020226"/>
<keyword evidence="1" id="KW-0067">ATP-binding</keyword>
<dbReference type="SUPFAM" id="SSF52540">
    <property type="entry name" value="P-loop containing nucleoside triphosphate hydrolases"/>
    <property type="match status" value="1"/>
</dbReference>
<dbReference type="KEGG" id="vg:80020226"/>
<keyword evidence="1" id="KW-0378">Hydrolase</keyword>
<keyword evidence="1" id="KW-0547">Nucleotide-binding</keyword>
<evidence type="ECO:0000313" key="2">
    <source>
        <dbReference type="Proteomes" id="UP001163413"/>
    </source>
</evidence>
<dbReference type="InterPro" id="IPR027417">
    <property type="entry name" value="P-loop_NTPase"/>
</dbReference>
<evidence type="ECO:0000313" key="1">
    <source>
        <dbReference type="EMBL" id="WAB08822.1"/>
    </source>
</evidence>
<dbReference type="Gene3D" id="3.40.50.300">
    <property type="entry name" value="P-loop containing nucleotide triphosphate hydrolases"/>
    <property type="match status" value="1"/>
</dbReference>
<keyword evidence="2" id="KW-1185">Reference proteome</keyword>
<proteinExistence type="predicted"/>
<reference evidence="1" key="1">
    <citation type="submission" date="2022-10" db="EMBL/GenBank/DDBJ databases">
        <authorList>
            <person name="Roth M.A."/>
            <person name="Wohlstadter N.E."/>
            <person name="Arguedas X."/>
            <person name="Leighton H.R."/>
            <person name="Msuya J.A."/>
            <person name="Pravda N."/>
            <person name="Shaffer C.D."/>
            <person name="Weston-Hafer K.A."/>
            <person name="Russell D.A."/>
            <person name="Jacobs-Sera D."/>
            <person name="Hatfull G.F."/>
        </authorList>
    </citation>
    <scope>NUCLEOTIDE SEQUENCE</scope>
</reference>
<protein>
    <submittedName>
        <fullName evidence="1">DnaB-like dsDNA helicase</fullName>
    </submittedName>
</protein>
<dbReference type="RefSeq" id="YP_010755567.1">
    <property type="nucleotide sequence ID" value="NC_073472.1"/>
</dbReference>